<keyword evidence="1" id="KW-0540">Nuclease</keyword>
<proteinExistence type="predicted"/>
<gene>
    <name evidence="5" type="ORF">NliqN6_6557</name>
</gene>
<name>A0A8H3TZN6_9TREE</name>
<sequence>MSGLNNGHIIEFPYIRIDSFTQTPTPGFPAAQLYLLTHAHTDHLTGLDNASTNIVILCSDVTKRLVLNYEREKDRIAFDQGLIERRRRAYRGLEAAKAQTTGAVHAGRKRHISCVGSARDPFRVLRFDMPERFDVGYDAETGRKNSVVITMLDANHCPGSAMFLLTDPHTGATILHTGDVRPDRPFLDRLERHPAVTPYLAKIMGIETSQQPQGKGRIEGTDKLGGSFRARKLERVYLDTSAVIGTCDMPSKEEAVRGLIQTLQMYPSDTLFYLHTWCTGYEEALKAIAMVFGTTIHVDRWRYLNYRNVIDDPVLQKLCTTDESASRFHTCERRNQCGALRAAFEPGSGKRVVTIEFVEVKAVEHAIKMQQVRKECLEATQGKGEWPSKLYCPLARHATLPELQALLDLFRPKALSPNTLIPPLKGADYYAMIAAFGDCLAPDGKEELRASCLNWFKRQKRLQTEQEVCAFARETLLFSAMPGEDATQDLRPGRSANRRRQSEVFLPKLPLVTKAMLNSPKAHSIPTEPAILVSPGAVSLEESITGLGRMDVGAWENTRGNWDDTQEDDQDTQSQKSPEAQRSIQSRPAEASLGPDLDRAQDNQGELEVGNKFLVYSNCSQGDRIIKALVATPICDSKHSSNYVNNERLVDDTAGVDAAISLKAASVQAAIHTNENGFTTSRARPDIKAPLSGYTDPSHSKRHRSMRH</sequence>
<keyword evidence="3" id="KW-0269">Exonuclease</keyword>
<dbReference type="OrthoDB" id="5561659at2759"/>
<comment type="caution">
    <text evidence="5">The sequence shown here is derived from an EMBL/GenBank/DDBJ whole genome shotgun (WGS) entry which is preliminary data.</text>
</comment>
<evidence type="ECO:0000313" key="6">
    <source>
        <dbReference type="Proteomes" id="UP000620104"/>
    </source>
</evidence>
<dbReference type="GO" id="GO:0003684">
    <property type="term" value="F:damaged DNA binding"/>
    <property type="evidence" value="ECO:0007669"/>
    <property type="project" value="TreeGrafter"/>
</dbReference>
<evidence type="ECO:0000256" key="1">
    <source>
        <dbReference type="ARBA" id="ARBA00022722"/>
    </source>
</evidence>
<dbReference type="EMBL" id="BLZA01000057">
    <property type="protein sequence ID" value="GHJ90155.1"/>
    <property type="molecule type" value="Genomic_DNA"/>
</dbReference>
<accession>A0A8H3TZN6</accession>
<dbReference type="GO" id="GO:0000723">
    <property type="term" value="P:telomere maintenance"/>
    <property type="evidence" value="ECO:0007669"/>
    <property type="project" value="TreeGrafter"/>
</dbReference>
<feature type="region of interest" description="Disordered" evidence="4">
    <location>
        <begin position="555"/>
        <end position="601"/>
    </location>
</feature>
<reference evidence="5" key="1">
    <citation type="submission" date="2020-07" db="EMBL/GenBank/DDBJ databases">
        <title>Draft Genome Sequence of a Deep-Sea Yeast, Naganishia (Cryptococcus) liquefaciens strain N6.</title>
        <authorList>
            <person name="Han Y.W."/>
            <person name="Kajitani R."/>
            <person name="Morimoto H."/>
            <person name="Parhat M."/>
            <person name="Tsubouchi H."/>
            <person name="Bakenova O."/>
            <person name="Ogata M."/>
            <person name="Argunhan B."/>
            <person name="Aoki R."/>
            <person name="Kajiwara S."/>
            <person name="Itoh T."/>
            <person name="Iwasaki H."/>
        </authorList>
    </citation>
    <scope>NUCLEOTIDE SEQUENCE</scope>
    <source>
        <strain evidence="5">N6</strain>
    </source>
</reference>
<protein>
    <recommendedName>
        <fullName evidence="7">Metallo-beta-lactamase domain-containing protein</fullName>
    </recommendedName>
</protein>
<dbReference type="Gene3D" id="3.40.50.12650">
    <property type="match status" value="1"/>
</dbReference>
<dbReference type="GO" id="GO:0035312">
    <property type="term" value="F:5'-3' DNA exonuclease activity"/>
    <property type="evidence" value="ECO:0007669"/>
    <property type="project" value="TreeGrafter"/>
</dbReference>
<dbReference type="AlphaFoldDB" id="A0A8H3TZN6"/>
<dbReference type="GO" id="GO:0006303">
    <property type="term" value="P:double-strand break repair via nonhomologous end joining"/>
    <property type="evidence" value="ECO:0007669"/>
    <property type="project" value="TreeGrafter"/>
</dbReference>
<dbReference type="SUPFAM" id="SSF56281">
    <property type="entry name" value="Metallo-hydrolase/oxidoreductase"/>
    <property type="match status" value="1"/>
</dbReference>
<dbReference type="InterPro" id="IPR036866">
    <property type="entry name" value="RibonucZ/Hydroxyglut_hydro"/>
</dbReference>
<dbReference type="GO" id="GO:0036297">
    <property type="term" value="P:interstrand cross-link repair"/>
    <property type="evidence" value="ECO:0007669"/>
    <property type="project" value="TreeGrafter"/>
</dbReference>
<dbReference type="Proteomes" id="UP000620104">
    <property type="component" value="Unassembled WGS sequence"/>
</dbReference>
<keyword evidence="2" id="KW-0378">Hydrolase</keyword>
<evidence type="ECO:0000313" key="5">
    <source>
        <dbReference type="EMBL" id="GHJ90155.1"/>
    </source>
</evidence>
<evidence type="ECO:0000256" key="2">
    <source>
        <dbReference type="ARBA" id="ARBA00022801"/>
    </source>
</evidence>
<feature type="compositionally biased region" description="Polar residues" evidence="4">
    <location>
        <begin position="576"/>
        <end position="586"/>
    </location>
</feature>
<dbReference type="PANTHER" id="PTHR23240">
    <property type="entry name" value="DNA CROSS-LINK REPAIR PROTEIN PSO2/SNM1-RELATED"/>
    <property type="match status" value="1"/>
</dbReference>
<evidence type="ECO:0008006" key="7">
    <source>
        <dbReference type="Google" id="ProtNLM"/>
    </source>
</evidence>
<evidence type="ECO:0000256" key="4">
    <source>
        <dbReference type="SAM" id="MobiDB-lite"/>
    </source>
</evidence>
<dbReference type="PANTHER" id="PTHR23240:SF8">
    <property type="entry name" value="PROTEIN ARTEMIS"/>
    <property type="match status" value="1"/>
</dbReference>
<evidence type="ECO:0000256" key="3">
    <source>
        <dbReference type="ARBA" id="ARBA00022839"/>
    </source>
</evidence>
<dbReference type="Gene3D" id="3.60.15.10">
    <property type="entry name" value="Ribonuclease Z/Hydroxyacylglutathione hydrolase-like"/>
    <property type="match status" value="1"/>
</dbReference>
<keyword evidence="6" id="KW-1185">Reference proteome</keyword>
<organism evidence="5 6">
    <name type="scientific">Naganishia liquefaciens</name>
    <dbReference type="NCBI Taxonomy" id="104408"/>
    <lineage>
        <taxon>Eukaryota</taxon>
        <taxon>Fungi</taxon>
        <taxon>Dikarya</taxon>
        <taxon>Basidiomycota</taxon>
        <taxon>Agaricomycotina</taxon>
        <taxon>Tremellomycetes</taxon>
        <taxon>Filobasidiales</taxon>
        <taxon>Filobasidiaceae</taxon>
        <taxon>Naganishia</taxon>
    </lineage>
</organism>
<feature type="region of interest" description="Disordered" evidence="4">
    <location>
        <begin position="677"/>
        <end position="708"/>
    </location>
</feature>